<feature type="transmembrane region" description="Helical" evidence="1">
    <location>
        <begin position="289"/>
        <end position="310"/>
    </location>
</feature>
<gene>
    <name evidence="2" type="ORF">FY536_04810</name>
</gene>
<protein>
    <submittedName>
        <fullName evidence="2">Uncharacterized protein</fullName>
    </submittedName>
</protein>
<proteinExistence type="predicted"/>
<feature type="transmembrane region" description="Helical" evidence="1">
    <location>
        <begin position="71"/>
        <end position="91"/>
    </location>
</feature>
<evidence type="ECO:0000313" key="2">
    <source>
        <dbReference type="EMBL" id="QNT65033.1"/>
    </source>
</evidence>
<dbReference type="EMBL" id="CP043431">
    <property type="protein sequence ID" value="QNT65033.1"/>
    <property type="molecule type" value="Genomic_DNA"/>
</dbReference>
<accession>A0A7H1MNJ7</accession>
<organism evidence="2 3">
    <name type="scientific">Weissella koreensis</name>
    <dbReference type="NCBI Taxonomy" id="165096"/>
    <lineage>
        <taxon>Bacteria</taxon>
        <taxon>Bacillati</taxon>
        <taxon>Bacillota</taxon>
        <taxon>Bacilli</taxon>
        <taxon>Lactobacillales</taxon>
        <taxon>Lactobacillaceae</taxon>
        <taxon>Weissella</taxon>
    </lineage>
</organism>
<evidence type="ECO:0000256" key="1">
    <source>
        <dbReference type="SAM" id="Phobius"/>
    </source>
</evidence>
<dbReference type="AlphaFoldDB" id="A0A7H1MNJ7"/>
<keyword evidence="1" id="KW-0812">Transmembrane</keyword>
<feature type="transmembrane region" description="Helical" evidence="1">
    <location>
        <begin position="111"/>
        <end position="130"/>
    </location>
</feature>
<keyword evidence="3" id="KW-1185">Reference proteome</keyword>
<feature type="transmembrane region" description="Helical" evidence="1">
    <location>
        <begin position="166"/>
        <end position="187"/>
    </location>
</feature>
<keyword evidence="1" id="KW-0472">Membrane</keyword>
<sequence>MAMIPLNIYSSLLAGILLGYHSATLWPTFFAGKVDLDYTSKINQKYIWSIFILLIVMLVAILLAHPYSESYYQINFLGYGILSMLCLPSAYKMTKDLAKQDVQKISDNNPILFLALVFIIFTIRGVLFLLSKGLSKNYGLDLLISIILIILIVYVISVSKKFSRNIVFNLTILRGMLMVYVLFFATFYSMNWFGSKAPIIMYILYLIGFESGSIVVKKVNVKPDLLLYFGALMISIPNQYSYLLGILLWTLYLGYLNVYLNKNHVKGEFFNGGSGIIRKYQISSYGSQIGYSIIFITLLSFAMLKMIDLHNFFISNNDTIKFNLYLLNQIIVLIYLVIKAMLDIFNNDKKA</sequence>
<name>A0A7H1MNJ7_9LACO</name>
<feature type="transmembrane region" description="Helical" evidence="1">
    <location>
        <begin position="142"/>
        <end position="159"/>
    </location>
</feature>
<dbReference type="Proteomes" id="UP000516446">
    <property type="component" value="Chromosome"/>
</dbReference>
<evidence type="ECO:0000313" key="3">
    <source>
        <dbReference type="Proteomes" id="UP000516446"/>
    </source>
</evidence>
<reference evidence="2 3" key="1">
    <citation type="submission" date="2019-08" db="EMBL/GenBank/DDBJ databases">
        <authorList>
            <person name="Chang H.C."/>
            <person name="Mun S.Y."/>
        </authorList>
    </citation>
    <scope>NUCLEOTIDE SEQUENCE [LARGE SCALE GENOMIC DNA]</scope>
    <source>
        <strain evidence="2 3">SK</strain>
    </source>
</reference>
<feature type="transmembrane region" description="Helical" evidence="1">
    <location>
        <begin position="322"/>
        <end position="342"/>
    </location>
</feature>
<feature type="transmembrane region" description="Helical" evidence="1">
    <location>
        <begin position="225"/>
        <end position="252"/>
    </location>
</feature>
<feature type="transmembrane region" description="Helical" evidence="1">
    <location>
        <begin position="6"/>
        <end position="26"/>
    </location>
</feature>
<keyword evidence="1" id="KW-1133">Transmembrane helix</keyword>
<feature type="transmembrane region" description="Helical" evidence="1">
    <location>
        <begin position="46"/>
        <end position="65"/>
    </location>
</feature>